<dbReference type="OrthoDB" id="460892at2"/>
<reference evidence="4 5" key="2">
    <citation type="submission" date="2018-03" db="EMBL/GenBank/DDBJ databases">
        <title>The ancient ancestry and fast evolution of plastids.</title>
        <authorList>
            <person name="Moore K.R."/>
            <person name="Magnabosco C."/>
            <person name="Momper L."/>
            <person name="Gold D.A."/>
            <person name="Bosak T."/>
            <person name="Fournier G.P."/>
        </authorList>
    </citation>
    <scope>NUCLEOTIDE SEQUENCE [LARGE SCALE GENOMIC DNA]</scope>
    <source>
        <strain evidence="4 5">ULC007</strain>
    </source>
</reference>
<dbReference type="STRING" id="1920490.GCA_001895925_02111"/>
<feature type="transmembrane region" description="Helical" evidence="2">
    <location>
        <begin position="28"/>
        <end position="48"/>
    </location>
</feature>
<dbReference type="Pfam" id="PF15615">
    <property type="entry name" value="TerB_C"/>
    <property type="match status" value="1"/>
</dbReference>
<sequence>MFKSRLLLSLVAFAVSFGVSFVTSRDFGRALLTGLITFFASLVGVAVAERRYHQLFEQRSAELMAHIRGLQRQRSEAYESLLAISEEHDRIAQDLDSPPSQPIYKPRAAVSWNLAHPSAPVQAPTSQVHLRQTKLQALERQEADLKESLSFTLSAKQQAELNLTTTQAELNQIKAQILEQKNTKETLIQEIAALTGQKQRIEADLLTLQPQINELERYRLELDQFLLSAEPKRQQVETGSKSLQTAIEQLQLQISSLHEELGQLETQILARRQQKETLDHEISALKKTSVPNQVTDVTHKVAIVPVNQRSNGTVIKSASPDLPVEWTQFFTHLSDSELKALRAIAEQKNLMPTLKKIAEDNLTMPELLIDAINERALDTIGDMILEPGLSNTPAVIAEEYRSIVQKLIHL</sequence>
<dbReference type="EMBL" id="PVWG01000036">
    <property type="protein sequence ID" value="PSB16827.1"/>
    <property type="molecule type" value="Genomic_DNA"/>
</dbReference>
<evidence type="ECO:0000313" key="5">
    <source>
        <dbReference type="Proteomes" id="UP000238634"/>
    </source>
</evidence>
<keyword evidence="1" id="KW-0175">Coiled coil</keyword>
<feature type="coiled-coil region" evidence="1">
    <location>
        <begin position="156"/>
        <end position="204"/>
    </location>
</feature>
<keyword evidence="5" id="KW-1185">Reference proteome</keyword>
<name>A0A2T1D8P7_9CYAN</name>
<feature type="domain" description="TerB-C" evidence="3">
    <location>
        <begin position="243"/>
        <end position="404"/>
    </location>
</feature>
<keyword evidence="2" id="KW-0812">Transmembrane</keyword>
<dbReference type="Proteomes" id="UP000238634">
    <property type="component" value="Unassembled WGS sequence"/>
</dbReference>
<evidence type="ECO:0000313" key="4">
    <source>
        <dbReference type="EMBL" id="PSB16827.1"/>
    </source>
</evidence>
<reference evidence="4 5" key="1">
    <citation type="submission" date="2018-02" db="EMBL/GenBank/DDBJ databases">
        <authorList>
            <person name="Cohen D.B."/>
            <person name="Kent A.D."/>
        </authorList>
    </citation>
    <scope>NUCLEOTIDE SEQUENCE [LARGE SCALE GENOMIC DNA]</scope>
    <source>
        <strain evidence="4 5">ULC007</strain>
    </source>
</reference>
<feature type="coiled-coil region" evidence="1">
    <location>
        <begin position="240"/>
        <end position="267"/>
    </location>
</feature>
<evidence type="ECO:0000259" key="3">
    <source>
        <dbReference type="Pfam" id="PF15615"/>
    </source>
</evidence>
<dbReference type="InterPro" id="IPR028932">
    <property type="entry name" value="TerB-C"/>
</dbReference>
<organism evidence="4 5">
    <name type="scientific">Phormidesmis priestleyi ULC007</name>
    <dbReference type="NCBI Taxonomy" id="1920490"/>
    <lineage>
        <taxon>Bacteria</taxon>
        <taxon>Bacillati</taxon>
        <taxon>Cyanobacteriota</taxon>
        <taxon>Cyanophyceae</taxon>
        <taxon>Leptolyngbyales</taxon>
        <taxon>Leptolyngbyaceae</taxon>
        <taxon>Phormidesmis</taxon>
    </lineage>
</organism>
<dbReference type="AlphaFoldDB" id="A0A2T1D8P7"/>
<evidence type="ECO:0000256" key="2">
    <source>
        <dbReference type="SAM" id="Phobius"/>
    </source>
</evidence>
<dbReference type="RefSeq" id="WP_073074550.1">
    <property type="nucleotide sequence ID" value="NZ_MPPI01000039.1"/>
</dbReference>
<accession>A0A2T1D8P7</accession>
<proteinExistence type="predicted"/>
<comment type="caution">
    <text evidence="4">The sequence shown here is derived from an EMBL/GenBank/DDBJ whole genome shotgun (WGS) entry which is preliminary data.</text>
</comment>
<keyword evidence="2" id="KW-0472">Membrane</keyword>
<keyword evidence="2" id="KW-1133">Transmembrane helix</keyword>
<gene>
    <name evidence="4" type="ORF">C7B65_20395</name>
</gene>
<evidence type="ECO:0000256" key="1">
    <source>
        <dbReference type="SAM" id="Coils"/>
    </source>
</evidence>
<protein>
    <recommendedName>
        <fullName evidence="3">TerB-C domain-containing protein</fullName>
    </recommendedName>
</protein>